<organism evidence="3 4">
    <name type="scientific">Tepidimonas alkaliphilus</name>
    <dbReference type="NCBI Taxonomy" id="2588942"/>
    <lineage>
        <taxon>Bacteria</taxon>
        <taxon>Pseudomonadati</taxon>
        <taxon>Pseudomonadota</taxon>
        <taxon>Betaproteobacteria</taxon>
        <taxon>Burkholderiales</taxon>
        <taxon>Tepidimonas</taxon>
    </lineage>
</organism>
<accession>A0A554W6R8</accession>
<dbReference type="Proteomes" id="UP000315736">
    <property type="component" value="Unassembled WGS sequence"/>
</dbReference>
<dbReference type="InterPro" id="IPR043128">
    <property type="entry name" value="Rev_trsase/Diguanyl_cyclase"/>
</dbReference>
<dbReference type="SMART" id="SM00052">
    <property type="entry name" value="EAL"/>
    <property type="match status" value="1"/>
</dbReference>
<keyword evidence="4" id="KW-1185">Reference proteome</keyword>
<dbReference type="RefSeq" id="WP_185970111.1">
    <property type="nucleotide sequence ID" value="NZ_VJNB01000008.1"/>
</dbReference>
<reference evidence="3 4" key="1">
    <citation type="submission" date="2019-07" db="EMBL/GenBank/DDBJ databases">
        <title>Tepidimonas alkaliphilus YIM 72238 draft genome.</title>
        <authorList>
            <person name="Da Costa M.S."/>
            <person name="Froufe H.J.C."/>
            <person name="Egas C."/>
            <person name="Albuquerque L."/>
        </authorList>
    </citation>
    <scope>NUCLEOTIDE SEQUENCE [LARGE SCALE GENOMIC DNA]</scope>
    <source>
        <strain evidence="3 4">YIM 72238</strain>
    </source>
</reference>
<dbReference type="PROSITE" id="PS50883">
    <property type="entry name" value="EAL"/>
    <property type="match status" value="1"/>
</dbReference>
<dbReference type="Pfam" id="PF00990">
    <property type="entry name" value="GGDEF"/>
    <property type="match status" value="1"/>
</dbReference>
<evidence type="ECO:0000259" key="1">
    <source>
        <dbReference type="PROSITE" id="PS50883"/>
    </source>
</evidence>
<dbReference type="GO" id="GO:0071111">
    <property type="term" value="F:cyclic-guanylate-specific phosphodiesterase activity"/>
    <property type="evidence" value="ECO:0007669"/>
    <property type="project" value="InterPro"/>
</dbReference>
<proteinExistence type="predicted"/>
<dbReference type="AlphaFoldDB" id="A0A554W6R8"/>
<dbReference type="SUPFAM" id="SSF55073">
    <property type="entry name" value="Nucleotide cyclase"/>
    <property type="match status" value="1"/>
</dbReference>
<dbReference type="PANTHER" id="PTHR33121:SF23">
    <property type="entry name" value="CYCLIC DI-GMP PHOSPHODIESTERASE PDEB"/>
    <property type="match status" value="1"/>
</dbReference>
<evidence type="ECO:0000313" key="3">
    <source>
        <dbReference type="EMBL" id="TSE19273.1"/>
    </source>
</evidence>
<dbReference type="Pfam" id="PF00563">
    <property type="entry name" value="EAL"/>
    <property type="match status" value="1"/>
</dbReference>
<gene>
    <name evidence="3" type="primary">cph2_3</name>
    <name evidence="3" type="ORF">Talka_01697</name>
</gene>
<dbReference type="CDD" id="cd01948">
    <property type="entry name" value="EAL"/>
    <property type="match status" value="1"/>
</dbReference>
<dbReference type="PROSITE" id="PS50887">
    <property type="entry name" value="GGDEF"/>
    <property type="match status" value="1"/>
</dbReference>
<dbReference type="PANTHER" id="PTHR33121">
    <property type="entry name" value="CYCLIC DI-GMP PHOSPHODIESTERASE PDEF"/>
    <property type="match status" value="1"/>
</dbReference>
<protein>
    <submittedName>
        <fullName evidence="3">Phytochrome-like protein cph2</fullName>
    </submittedName>
</protein>
<dbReference type="InterPro" id="IPR029787">
    <property type="entry name" value="Nucleotide_cyclase"/>
</dbReference>
<name>A0A554W6R8_9BURK</name>
<sequence length="345" mass="37962">MHEVERIEELENLAERIVRSIARLPFAFDGRSLRITASLGIAVFPDHAGSLAELVAAADLAMYHAKSAGKNGWRLYDGQIDASAIERLGWSERIERALAEDLFELHFQGIHGPCGRLSHVEALLRMRDPESGQLVSPLHFIAPAEKTGRIVEIDRWVVGAAVRLLAQHPELPAVAVNVSGRTLAEVRFPTFVLDTLKHHGVAPQRLLLEVTETTAISDMHDANRLLDVMRPAGCRVCLDDFGAGFSSFSYLKHLPADVIKIDGQFVRNVADSREDRLLVQAIVNVARGLGKSTIAEFVEDERTLRTLAELGVEAFQGYHFSKPTPLLPPLLQQHGVLAHPLVGSV</sequence>
<dbReference type="EMBL" id="VJNB01000008">
    <property type="protein sequence ID" value="TSE19273.1"/>
    <property type="molecule type" value="Genomic_DNA"/>
</dbReference>
<evidence type="ECO:0000259" key="2">
    <source>
        <dbReference type="PROSITE" id="PS50887"/>
    </source>
</evidence>
<feature type="domain" description="GGDEF" evidence="2">
    <location>
        <begin position="1"/>
        <end position="78"/>
    </location>
</feature>
<dbReference type="InterPro" id="IPR035919">
    <property type="entry name" value="EAL_sf"/>
</dbReference>
<dbReference type="Gene3D" id="3.30.70.270">
    <property type="match status" value="1"/>
</dbReference>
<comment type="caution">
    <text evidence="3">The sequence shown here is derived from an EMBL/GenBank/DDBJ whole genome shotgun (WGS) entry which is preliminary data.</text>
</comment>
<dbReference type="InterPro" id="IPR000160">
    <property type="entry name" value="GGDEF_dom"/>
</dbReference>
<feature type="domain" description="EAL" evidence="1">
    <location>
        <begin position="87"/>
        <end position="337"/>
    </location>
</feature>
<dbReference type="SUPFAM" id="SSF141868">
    <property type="entry name" value="EAL domain-like"/>
    <property type="match status" value="1"/>
</dbReference>
<evidence type="ECO:0000313" key="4">
    <source>
        <dbReference type="Proteomes" id="UP000315736"/>
    </source>
</evidence>
<dbReference type="CDD" id="cd01949">
    <property type="entry name" value="GGDEF"/>
    <property type="match status" value="1"/>
</dbReference>
<dbReference type="Gene3D" id="3.20.20.450">
    <property type="entry name" value="EAL domain"/>
    <property type="match status" value="1"/>
</dbReference>
<dbReference type="InterPro" id="IPR050706">
    <property type="entry name" value="Cyclic-di-GMP_PDE-like"/>
</dbReference>
<dbReference type="InterPro" id="IPR001633">
    <property type="entry name" value="EAL_dom"/>
</dbReference>